<comment type="function">
    <text evidence="1">Iron-sulfur subunit of the cytochrome bc1 complex, an essential component of the respiratory electron transport chain required for ATP synthesis. The bc1 complex catalyzes the oxidation of menaquinol and the reduction of cytochrome c in the respiratory chain. The bc1 complex operates through a Q-cycle mechanism that couples electron transfer to generation of the proton gradient that drives ATP synthesis.</text>
</comment>
<dbReference type="InterPro" id="IPR036922">
    <property type="entry name" value="Rieske_2Fe-2S_sf"/>
</dbReference>
<evidence type="ECO:0000256" key="3">
    <source>
        <dbReference type="ARBA" id="ARBA00022714"/>
    </source>
</evidence>
<dbReference type="PROSITE" id="PS51296">
    <property type="entry name" value="RIESKE"/>
    <property type="match status" value="1"/>
</dbReference>
<dbReference type="InterPro" id="IPR005805">
    <property type="entry name" value="Rieske_Fe-S_prot_C"/>
</dbReference>
<dbReference type="Pfam" id="PF00355">
    <property type="entry name" value="Rieske"/>
    <property type="match status" value="1"/>
</dbReference>
<keyword evidence="6" id="KW-0411">Iron-sulfur</keyword>
<dbReference type="InterPro" id="IPR014349">
    <property type="entry name" value="Rieske_Fe-S_prot"/>
</dbReference>
<dbReference type="PROSITE" id="PS51318">
    <property type="entry name" value="TAT"/>
    <property type="match status" value="1"/>
</dbReference>
<dbReference type="GO" id="GO:0046872">
    <property type="term" value="F:metal ion binding"/>
    <property type="evidence" value="ECO:0007669"/>
    <property type="project" value="UniProtKB-KW"/>
</dbReference>
<dbReference type="GO" id="GO:0051537">
    <property type="term" value="F:2 iron, 2 sulfur cluster binding"/>
    <property type="evidence" value="ECO:0007669"/>
    <property type="project" value="UniProtKB-KW"/>
</dbReference>
<dbReference type="Gene3D" id="2.102.10.10">
    <property type="entry name" value="Rieske [2Fe-2S] iron-sulphur domain"/>
    <property type="match status" value="1"/>
</dbReference>
<feature type="compositionally biased region" description="Low complexity" evidence="10">
    <location>
        <begin position="34"/>
        <end position="49"/>
    </location>
</feature>
<keyword evidence="4" id="KW-0479">Metal-binding</keyword>
<evidence type="ECO:0000256" key="7">
    <source>
        <dbReference type="ARBA" id="ARBA00023157"/>
    </source>
</evidence>
<protein>
    <recommendedName>
        <fullName evidence="2">Cytochrome bc1 complex Rieske iron-sulfur subunit</fullName>
    </recommendedName>
    <alternativeName>
        <fullName evidence="8">Cytochrome bc1 reductase complex subunit QcrA</fullName>
    </alternativeName>
</protein>
<evidence type="ECO:0000313" key="13">
    <source>
        <dbReference type="Proteomes" id="UP000179769"/>
    </source>
</evidence>
<reference evidence="13" key="1">
    <citation type="submission" date="2016-07" db="EMBL/GenBank/DDBJ databases">
        <title>Frankia sp. NRRL B-16219 Genome sequencing.</title>
        <authorList>
            <person name="Ghodhbane-Gtari F."/>
            <person name="Swanson E."/>
            <person name="Gueddou A."/>
            <person name="Louati M."/>
            <person name="Nouioui I."/>
            <person name="Hezbri K."/>
            <person name="Abebe-Akele F."/>
            <person name="Simpson S."/>
            <person name="Morris K."/>
            <person name="Thomas K."/>
            <person name="Gtari M."/>
            <person name="Tisa L.S."/>
        </authorList>
    </citation>
    <scope>NUCLEOTIDE SEQUENCE [LARGE SCALE GENOMIC DNA]</scope>
    <source>
        <strain evidence="13">NRRL B-16219</strain>
    </source>
</reference>
<dbReference type="EMBL" id="MAXA01000279">
    <property type="protein sequence ID" value="OHV19637.1"/>
    <property type="molecule type" value="Genomic_DNA"/>
</dbReference>
<keyword evidence="13" id="KW-1185">Reference proteome</keyword>
<dbReference type="PRINTS" id="PR00162">
    <property type="entry name" value="RIESKE"/>
</dbReference>
<keyword evidence="5" id="KW-0408">Iron</keyword>
<dbReference type="OrthoDB" id="25106at2"/>
<sequence>MTQEAPTRRVVVPGLIVTAAGAAAGYVVASGSSAADPKPPAAEANAVGTAAGGGDTATPLANLADIPANGGLVLEDASMVLTRDGGNGVKAFTSVCTHQGCNVSSVEGGKIICPCHGSKFDAQTGAPVAGPAGEPLAPIPVTVRDDAVFRG</sequence>
<dbReference type="RefSeq" id="WP_071067109.1">
    <property type="nucleotide sequence ID" value="NZ_MAXA01000279.1"/>
</dbReference>
<keyword evidence="3" id="KW-0001">2Fe-2S</keyword>
<dbReference type="GO" id="GO:0016705">
    <property type="term" value="F:oxidoreductase activity, acting on paired donors, with incorporation or reduction of molecular oxygen"/>
    <property type="evidence" value="ECO:0007669"/>
    <property type="project" value="UniProtKB-ARBA"/>
</dbReference>
<evidence type="ECO:0000256" key="9">
    <source>
        <dbReference type="ARBA" id="ARBA00034078"/>
    </source>
</evidence>
<name>A0A1S1PEH6_9ACTN</name>
<evidence type="ECO:0000256" key="4">
    <source>
        <dbReference type="ARBA" id="ARBA00022723"/>
    </source>
</evidence>
<dbReference type="Proteomes" id="UP000179769">
    <property type="component" value="Unassembled WGS sequence"/>
</dbReference>
<dbReference type="InterPro" id="IPR006311">
    <property type="entry name" value="TAT_signal"/>
</dbReference>
<evidence type="ECO:0000256" key="6">
    <source>
        <dbReference type="ARBA" id="ARBA00023014"/>
    </source>
</evidence>
<dbReference type="InterPro" id="IPR017941">
    <property type="entry name" value="Rieske_2Fe-2S"/>
</dbReference>
<evidence type="ECO:0000313" key="12">
    <source>
        <dbReference type="EMBL" id="OHV19637.1"/>
    </source>
</evidence>
<keyword evidence="7" id="KW-1015">Disulfide bond</keyword>
<evidence type="ECO:0000259" key="11">
    <source>
        <dbReference type="PROSITE" id="PS51296"/>
    </source>
</evidence>
<gene>
    <name evidence="12" type="ORF">BBK14_09020</name>
</gene>
<comment type="cofactor">
    <cofactor evidence="9">
        <name>[2Fe-2S] cluster</name>
        <dbReference type="ChEBI" id="CHEBI:190135"/>
    </cofactor>
</comment>
<comment type="caution">
    <text evidence="12">The sequence shown here is derived from an EMBL/GenBank/DDBJ whole genome shotgun (WGS) entry which is preliminary data.</text>
</comment>
<evidence type="ECO:0000256" key="1">
    <source>
        <dbReference type="ARBA" id="ARBA00002494"/>
    </source>
</evidence>
<dbReference type="GO" id="GO:0004497">
    <property type="term" value="F:monooxygenase activity"/>
    <property type="evidence" value="ECO:0007669"/>
    <property type="project" value="UniProtKB-ARBA"/>
</dbReference>
<evidence type="ECO:0000256" key="5">
    <source>
        <dbReference type="ARBA" id="ARBA00023004"/>
    </source>
</evidence>
<dbReference type="SUPFAM" id="SSF50022">
    <property type="entry name" value="ISP domain"/>
    <property type="match status" value="1"/>
</dbReference>
<dbReference type="CDD" id="cd03467">
    <property type="entry name" value="Rieske"/>
    <property type="match status" value="1"/>
</dbReference>
<evidence type="ECO:0000256" key="8">
    <source>
        <dbReference type="ARBA" id="ARBA00029586"/>
    </source>
</evidence>
<organism evidence="12 13">
    <name type="scientific">Parafrankia soli</name>
    <dbReference type="NCBI Taxonomy" id="2599596"/>
    <lineage>
        <taxon>Bacteria</taxon>
        <taxon>Bacillati</taxon>
        <taxon>Actinomycetota</taxon>
        <taxon>Actinomycetes</taxon>
        <taxon>Frankiales</taxon>
        <taxon>Frankiaceae</taxon>
        <taxon>Parafrankia</taxon>
    </lineage>
</organism>
<dbReference type="PANTHER" id="PTHR10134">
    <property type="entry name" value="CYTOCHROME B-C1 COMPLEX SUBUNIT RIESKE, MITOCHONDRIAL"/>
    <property type="match status" value="1"/>
</dbReference>
<dbReference type="AlphaFoldDB" id="A0A1S1PEH6"/>
<accession>A0A1S1PEH6</accession>
<evidence type="ECO:0000256" key="10">
    <source>
        <dbReference type="SAM" id="MobiDB-lite"/>
    </source>
</evidence>
<feature type="domain" description="Rieske" evidence="11">
    <location>
        <begin position="58"/>
        <end position="150"/>
    </location>
</feature>
<proteinExistence type="predicted"/>
<dbReference type="GO" id="GO:0016020">
    <property type="term" value="C:membrane"/>
    <property type="evidence" value="ECO:0007669"/>
    <property type="project" value="InterPro"/>
</dbReference>
<feature type="region of interest" description="Disordered" evidence="10">
    <location>
        <begin position="34"/>
        <end position="53"/>
    </location>
</feature>
<evidence type="ECO:0000256" key="2">
    <source>
        <dbReference type="ARBA" id="ARBA00015816"/>
    </source>
</evidence>